<sequence length="494" mass="55987">MGDSSFSNSRGSEESILGGEKIREGLSLRNSLLGNASGISTSSDDLSFYTPGQSFSEGYFLNDNSLISDDNEICYSLYRRDIPCHQKRIPSPILPSSEFCSDSSDVYKGTEEQYLTDDSEVLKKLSETSVESEDIGILERSFIESSSSEDDYLEMTHPVDGNVSSDSDYDVIKTGGVLSLIAKKSFDEKEAPHNISGVPETNLSDNEDLKKPFSQNNYRKIETSSEDDSSSEESSSEDSDVENKNKYVVKVKRDDNQLYRRRQKLPENVDFDNISLSEARLFMDYLNEDYPEKRPNNVQYFFSKYLFKKKGLELMGICFYIFNKYCFGNLLPDSINLEWNKNLRKTAGTTSYSSKKGVKIFLSDKVCNKPYRIRDTLIHEMCHAASFLIDKVLNDGHGPSFKKWASVCSKSFPNIPEVSRCHNYEIEAKYHYICEGCQQTIKRHSKSLDTLKKICGICRGKFVLHVNGKKVTSVTVEKVSEINVLSELLNDSKL</sequence>
<evidence type="ECO:0000256" key="1">
    <source>
        <dbReference type="SAM" id="MobiDB-lite"/>
    </source>
</evidence>
<feature type="domain" description="SprT-like" evidence="2">
    <location>
        <begin position="313"/>
        <end position="465"/>
    </location>
</feature>
<dbReference type="WBParaSite" id="SPAL_0000263600.1">
    <property type="protein sequence ID" value="SPAL_0000263600.1"/>
    <property type="gene ID" value="SPAL_0000263600"/>
</dbReference>
<evidence type="ECO:0000313" key="3">
    <source>
        <dbReference type="Proteomes" id="UP000046392"/>
    </source>
</evidence>
<dbReference type="Pfam" id="PF10263">
    <property type="entry name" value="SprT-like"/>
    <property type="match status" value="1"/>
</dbReference>
<keyword evidence="3" id="KW-1185">Reference proteome</keyword>
<dbReference type="InterPro" id="IPR035240">
    <property type="entry name" value="SprT_Zn_ribbon"/>
</dbReference>
<feature type="compositionally biased region" description="Acidic residues" evidence="1">
    <location>
        <begin position="224"/>
        <end position="240"/>
    </location>
</feature>
<reference evidence="4" key="1">
    <citation type="submission" date="2017-02" db="UniProtKB">
        <authorList>
            <consortium name="WormBaseParasite"/>
        </authorList>
    </citation>
    <scope>IDENTIFICATION</scope>
</reference>
<dbReference type="PANTHER" id="PTHR23099">
    <property type="entry name" value="TRANSCRIPTIONAL REGULATOR"/>
    <property type="match status" value="1"/>
</dbReference>
<dbReference type="GO" id="GO:0005634">
    <property type="term" value="C:nucleus"/>
    <property type="evidence" value="ECO:0007669"/>
    <property type="project" value="TreeGrafter"/>
</dbReference>
<dbReference type="PANTHER" id="PTHR23099:SF0">
    <property type="entry name" value="GERM CELL NUCLEAR ACIDIC PROTEIN"/>
    <property type="match status" value="1"/>
</dbReference>
<dbReference type="GO" id="GO:0006974">
    <property type="term" value="P:DNA damage response"/>
    <property type="evidence" value="ECO:0007669"/>
    <property type="project" value="UniProtKB-ARBA"/>
</dbReference>
<evidence type="ECO:0000259" key="2">
    <source>
        <dbReference type="SMART" id="SM00731"/>
    </source>
</evidence>
<accession>A0A0N5B9C0</accession>
<dbReference type="InterPro" id="IPR006640">
    <property type="entry name" value="SprT-like_domain"/>
</dbReference>
<evidence type="ECO:0000313" key="4">
    <source>
        <dbReference type="WBParaSite" id="SPAL_0000263600.1"/>
    </source>
</evidence>
<name>A0A0N5B9C0_STREA</name>
<dbReference type="Pfam" id="PF17283">
    <property type="entry name" value="Zn_ribbon_SprT"/>
    <property type="match status" value="1"/>
</dbReference>
<dbReference type="STRING" id="174720.A0A0N5B9C0"/>
<dbReference type="Proteomes" id="UP000046392">
    <property type="component" value="Unplaced"/>
</dbReference>
<feature type="region of interest" description="Disordered" evidence="1">
    <location>
        <begin position="189"/>
        <end position="247"/>
    </location>
</feature>
<dbReference type="SMART" id="SM00731">
    <property type="entry name" value="SprT"/>
    <property type="match status" value="1"/>
</dbReference>
<proteinExistence type="predicted"/>
<organism evidence="3 4">
    <name type="scientific">Strongyloides papillosus</name>
    <name type="common">Intestinal threadworm</name>
    <dbReference type="NCBI Taxonomy" id="174720"/>
    <lineage>
        <taxon>Eukaryota</taxon>
        <taxon>Metazoa</taxon>
        <taxon>Ecdysozoa</taxon>
        <taxon>Nematoda</taxon>
        <taxon>Chromadorea</taxon>
        <taxon>Rhabditida</taxon>
        <taxon>Tylenchina</taxon>
        <taxon>Panagrolaimomorpha</taxon>
        <taxon>Strongyloidoidea</taxon>
        <taxon>Strongyloididae</taxon>
        <taxon>Strongyloides</taxon>
    </lineage>
</organism>
<protein>
    <submittedName>
        <fullName evidence="4">SprT-like domain-containing protein</fullName>
    </submittedName>
</protein>
<dbReference type="AlphaFoldDB" id="A0A0N5B9C0"/>